<dbReference type="InterPro" id="IPR053183">
    <property type="entry name" value="ASL1"/>
</dbReference>
<protein>
    <recommendedName>
        <fullName evidence="1">Asl1-like glycosyl hydrolase catalytic domain-containing protein</fullName>
    </recommendedName>
</protein>
<dbReference type="EMBL" id="JALJOT010000004">
    <property type="protein sequence ID" value="KAK9915922.1"/>
    <property type="molecule type" value="Genomic_DNA"/>
</dbReference>
<reference evidence="2 3" key="1">
    <citation type="journal article" date="2024" name="Nat. Commun.">
        <title>Phylogenomics reveals the evolutionary origins of lichenization in chlorophyte algae.</title>
        <authorList>
            <person name="Puginier C."/>
            <person name="Libourel C."/>
            <person name="Otte J."/>
            <person name="Skaloud P."/>
            <person name="Haon M."/>
            <person name="Grisel S."/>
            <person name="Petersen M."/>
            <person name="Berrin J.G."/>
            <person name="Delaux P.M."/>
            <person name="Dal Grande F."/>
            <person name="Keller J."/>
        </authorList>
    </citation>
    <scope>NUCLEOTIDE SEQUENCE [LARGE SCALE GENOMIC DNA]</scope>
    <source>
        <strain evidence="2 3">SAG 216-7</strain>
    </source>
</reference>
<dbReference type="InterPro" id="IPR024655">
    <property type="entry name" value="Asl1_glyco_hydro_catalytic"/>
</dbReference>
<sequence length="326" mass="35444">MSKTVGAELLTLPVEWWYNWGNYIPNADAANVTQEGGIDFVPMIYGNCCGLDQLPEGLPPNATVLLGFNEPNHMEESNLVPAAAAQLWPRLEAAAEKLGLRLGSPAAAVCGGNCVVRSPFDWWDQFFGNCTGCRVDFMATHYYTCSPQYLQWYLNDIQDRYQRPIWLTEMACPNENGTLSRQVTFMRNALKLLDENESVERYAWFAPHTKDFGWIGPTASLLLPDSDPPELSALGRVYEGYAQPEAVTNSTSASLMSALTQPLTVVDKAGSWLAACGGCVGAAGAAAVESVASEHCRDCGFVADRGVGAGMSVGQEYLRNYVSNLS</sequence>
<dbReference type="PANTHER" id="PTHR34154">
    <property type="entry name" value="ALKALI-SENSITIVE LINKAGE PROTEIN 1"/>
    <property type="match status" value="1"/>
</dbReference>
<dbReference type="SUPFAM" id="SSF51445">
    <property type="entry name" value="(Trans)glycosidases"/>
    <property type="match status" value="1"/>
</dbReference>
<evidence type="ECO:0000259" key="1">
    <source>
        <dbReference type="Pfam" id="PF11790"/>
    </source>
</evidence>
<organism evidence="2 3">
    <name type="scientific">Coccomyxa subellipsoidea</name>
    <dbReference type="NCBI Taxonomy" id="248742"/>
    <lineage>
        <taxon>Eukaryota</taxon>
        <taxon>Viridiplantae</taxon>
        <taxon>Chlorophyta</taxon>
        <taxon>core chlorophytes</taxon>
        <taxon>Trebouxiophyceae</taxon>
        <taxon>Trebouxiophyceae incertae sedis</taxon>
        <taxon>Coccomyxaceae</taxon>
        <taxon>Coccomyxa</taxon>
    </lineage>
</organism>
<keyword evidence="3" id="KW-1185">Reference proteome</keyword>
<dbReference type="PANTHER" id="PTHR34154:SF3">
    <property type="entry name" value="ALKALI-SENSITIVE LINKAGE PROTEIN 1"/>
    <property type="match status" value="1"/>
</dbReference>
<dbReference type="Proteomes" id="UP001491310">
    <property type="component" value="Unassembled WGS sequence"/>
</dbReference>
<comment type="caution">
    <text evidence="2">The sequence shown here is derived from an EMBL/GenBank/DDBJ whole genome shotgun (WGS) entry which is preliminary data.</text>
</comment>
<gene>
    <name evidence="2" type="ORF">WJX75_006059</name>
</gene>
<evidence type="ECO:0000313" key="3">
    <source>
        <dbReference type="Proteomes" id="UP001491310"/>
    </source>
</evidence>
<proteinExistence type="predicted"/>
<dbReference type="InterPro" id="IPR017853">
    <property type="entry name" value="GH"/>
</dbReference>
<name>A0ABR2YVM2_9CHLO</name>
<feature type="domain" description="Asl1-like glycosyl hydrolase catalytic" evidence="1">
    <location>
        <begin position="13"/>
        <end position="238"/>
    </location>
</feature>
<accession>A0ABR2YVM2</accession>
<dbReference type="Pfam" id="PF11790">
    <property type="entry name" value="Glyco_hydro_cc"/>
    <property type="match status" value="1"/>
</dbReference>
<dbReference type="Gene3D" id="3.20.20.80">
    <property type="entry name" value="Glycosidases"/>
    <property type="match status" value="1"/>
</dbReference>
<evidence type="ECO:0000313" key="2">
    <source>
        <dbReference type="EMBL" id="KAK9915922.1"/>
    </source>
</evidence>